<evidence type="ECO:0000313" key="1">
    <source>
        <dbReference type="EMBL" id="DAE92352.1"/>
    </source>
</evidence>
<reference evidence="1" key="1">
    <citation type="journal article" date="2021" name="Proc. Natl. Acad. Sci. U.S.A.">
        <title>A Catalog of Tens of Thousands of Viruses from Human Metagenomes Reveals Hidden Associations with Chronic Diseases.</title>
        <authorList>
            <person name="Tisza M.J."/>
            <person name="Buck C.B."/>
        </authorList>
    </citation>
    <scope>NUCLEOTIDE SEQUENCE</scope>
    <source>
        <strain evidence="1">CtZF426</strain>
    </source>
</reference>
<dbReference type="EMBL" id="BK057799">
    <property type="protein sequence ID" value="DAE92352.1"/>
    <property type="molecule type" value="Genomic_DNA"/>
</dbReference>
<proteinExistence type="predicted"/>
<accession>A0A8S5RS70</accession>
<sequence>MADVGLAYGPGEWPVSYANCADLSEYLNEQGTGVDPEVKARYERMAAALLWEWTGRKFGPVEVAVRPWSRPVRCGSTFRGGRRVWEPVLVGGRWCNVICGVCLADVCSCRGPVCSLVLPGPVAGVTVVRVDGVVVPSGAYRVDNRRFLVRLDGGGWPGSQDLLADPVTGRTAGGSPASTFEVRYLRGLVVPEGGRVAAGVLALELAKAACSDRDCALPQRVQSVTRQGVTMEIVDDFEDVKEGRTGIWLIDSWVASVTRPNRGGRVYSPDVRPGRVVKVGG</sequence>
<organism evidence="1">
    <name type="scientific">Siphoviridae sp. ctZF426</name>
    <dbReference type="NCBI Taxonomy" id="2827580"/>
    <lineage>
        <taxon>Viruses</taxon>
        <taxon>Duplodnaviria</taxon>
        <taxon>Heunggongvirae</taxon>
        <taxon>Uroviricota</taxon>
        <taxon>Caudoviricetes</taxon>
    </lineage>
</organism>
<protein>
    <submittedName>
        <fullName evidence="1">Head to tail adaptor</fullName>
    </submittedName>
</protein>
<name>A0A8S5RS70_9CAUD</name>